<evidence type="ECO:0000256" key="5">
    <source>
        <dbReference type="ARBA" id="ARBA00022857"/>
    </source>
</evidence>
<reference evidence="7 8" key="1">
    <citation type="journal article" date="2018" name="Mol. Plant">
        <title>The genome of Artemisia annua provides insight into the evolution of Asteraceae family and artemisinin biosynthesis.</title>
        <authorList>
            <person name="Shen Q."/>
            <person name="Zhang L."/>
            <person name="Liao Z."/>
            <person name="Wang S."/>
            <person name="Yan T."/>
            <person name="Shi P."/>
            <person name="Liu M."/>
            <person name="Fu X."/>
            <person name="Pan Q."/>
            <person name="Wang Y."/>
            <person name="Lv Z."/>
            <person name="Lu X."/>
            <person name="Zhang F."/>
            <person name="Jiang W."/>
            <person name="Ma Y."/>
            <person name="Chen M."/>
            <person name="Hao X."/>
            <person name="Li L."/>
            <person name="Tang Y."/>
            <person name="Lv G."/>
            <person name="Zhou Y."/>
            <person name="Sun X."/>
            <person name="Brodelius P.E."/>
            <person name="Rose J.K.C."/>
            <person name="Tang K."/>
        </authorList>
    </citation>
    <scope>NUCLEOTIDE SEQUENCE [LARGE SCALE GENOMIC DNA]</scope>
    <source>
        <strain evidence="8">cv. Huhao1</strain>
        <tissue evidence="7">Leaf</tissue>
    </source>
</reference>
<dbReference type="InterPro" id="IPR050982">
    <property type="entry name" value="Auxin_biosynth/cation_transpt"/>
</dbReference>
<gene>
    <name evidence="7" type="ORF">CTI12_AA214060</name>
</gene>
<dbReference type="PANTHER" id="PTHR43539">
    <property type="entry name" value="FLAVIN-BINDING MONOOXYGENASE-LIKE PROTEIN (AFU_ORTHOLOGUE AFUA_4G09220)"/>
    <property type="match status" value="1"/>
</dbReference>
<keyword evidence="4" id="KW-0274">FAD</keyword>
<comment type="cofactor">
    <cofactor evidence="1">
        <name>FAD</name>
        <dbReference type="ChEBI" id="CHEBI:57692"/>
    </cofactor>
</comment>
<dbReference type="AlphaFoldDB" id="A0A2U1NYQ7"/>
<keyword evidence="5" id="KW-0521">NADP</keyword>
<dbReference type="STRING" id="35608.A0A2U1NYQ7"/>
<dbReference type="GO" id="GO:0009851">
    <property type="term" value="P:auxin biosynthetic process"/>
    <property type="evidence" value="ECO:0007669"/>
    <property type="project" value="TreeGrafter"/>
</dbReference>
<evidence type="ECO:0000313" key="8">
    <source>
        <dbReference type="Proteomes" id="UP000245207"/>
    </source>
</evidence>
<evidence type="ECO:0000256" key="1">
    <source>
        <dbReference type="ARBA" id="ARBA00001974"/>
    </source>
</evidence>
<dbReference type="OrthoDB" id="66881at2759"/>
<dbReference type="GO" id="GO:0050660">
    <property type="term" value="F:flavin adenine dinucleotide binding"/>
    <property type="evidence" value="ECO:0007669"/>
    <property type="project" value="TreeGrafter"/>
</dbReference>
<dbReference type="EMBL" id="PKPP01001969">
    <property type="protein sequence ID" value="PWA78560.1"/>
    <property type="molecule type" value="Genomic_DNA"/>
</dbReference>
<evidence type="ECO:0000313" key="7">
    <source>
        <dbReference type="EMBL" id="PWA78560.1"/>
    </source>
</evidence>
<proteinExistence type="inferred from homology"/>
<evidence type="ECO:0000256" key="3">
    <source>
        <dbReference type="ARBA" id="ARBA00022630"/>
    </source>
</evidence>
<name>A0A2U1NYQ7_ARTAN</name>
<evidence type="ECO:0000256" key="2">
    <source>
        <dbReference type="ARBA" id="ARBA00009183"/>
    </source>
</evidence>
<comment type="caution">
    <text evidence="7">The sequence shown here is derived from an EMBL/GenBank/DDBJ whole genome shotgun (WGS) entry which is preliminary data.</text>
</comment>
<organism evidence="7 8">
    <name type="scientific">Artemisia annua</name>
    <name type="common">Sweet wormwood</name>
    <dbReference type="NCBI Taxonomy" id="35608"/>
    <lineage>
        <taxon>Eukaryota</taxon>
        <taxon>Viridiplantae</taxon>
        <taxon>Streptophyta</taxon>
        <taxon>Embryophyta</taxon>
        <taxon>Tracheophyta</taxon>
        <taxon>Spermatophyta</taxon>
        <taxon>Magnoliopsida</taxon>
        <taxon>eudicotyledons</taxon>
        <taxon>Gunneridae</taxon>
        <taxon>Pentapetalae</taxon>
        <taxon>asterids</taxon>
        <taxon>campanulids</taxon>
        <taxon>Asterales</taxon>
        <taxon>Asteraceae</taxon>
        <taxon>Asteroideae</taxon>
        <taxon>Anthemideae</taxon>
        <taxon>Artemisiinae</taxon>
        <taxon>Artemisia</taxon>
    </lineage>
</organism>
<evidence type="ECO:0000256" key="6">
    <source>
        <dbReference type="ARBA" id="ARBA00023002"/>
    </source>
</evidence>
<sequence length="143" mass="16453">MKIQIQRVKHVVDLCAAPGSWSQDHNVEFVDGRTGKFDAIILATRYRSNVSAWLKICYNLSVFDRCVIRLINKLYRKALDTNLFSKEDRFPTKSFLEGWKGDCGLYTIAFTRRGLLGIVKDLKCLKMSNSLEAYEKKQVEPSI</sequence>
<keyword evidence="3" id="KW-0285">Flavoprotein</keyword>
<protein>
    <submittedName>
        <fullName evidence="7">Flavin-binding monooxygenase family protein</fullName>
    </submittedName>
</protein>
<keyword evidence="8" id="KW-1185">Reference proteome</keyword>
<keyword evidence="7" id="KW-0503">Monooxygenase</keyword>
<evidence type="ECO:0000256" key="4">
    <source>
        <dbReference type="ARBA" id="ARBA00022827"/>
    </source>
</evidence>
<comment type="similarity">
    <text evidence="2">Belongs to the FMO family.</text>
</comment>
<dbReference type="Proteomes" id="UP000245207">
    <property type="component" value="Unassembled WGS sequence"/>
</dbReference>
<accession>A0A2U1NYQ7</accession>
<dbReference type="GO" id="GO:0004497">
    <property type="term" value="F:monooxygenase activity"/>
    <property type="evidence" value="ECO:0007669"/>
    <property type="project" value="UniProtKB-KW"/>
</dbReference>
<dbReference type="PANTHER" id="PTHR43539:SF38">
    <property type="entry name" value="INDOLE-3-PYRUVATE MONOOXYGENASE YUCCA6"/>
    <property type="match status" value="1"/>
</dbReference>
<keyword evidence="6" id="KW-0560">Oxidoreductase</keyword>